<organism evidence="2">
    <name type="scientific">Rhizophora mucronata</name>
    <name type="common">Asiatic mangrove</name>
    <dbReference type="NCBI Taxonomy" id="61149"/>
    <lineage>
        <taxon>Eukaryota</taxon>
        <taxon>Viridiplantae</taxon>
        <taxon>Streptophyta</taxon>
        <taxon>Embryophyta</taxon>
        <taxon>Tracheophyta</taxon>
        <taxon>Spermatophyta</taxon>
        <taxon>Magnoliopsida</taxon>
        <taxon>eudicotyledons</taxon>
        <taxon>Gunneridae</taxon>
        <taxon>Pentapetalae</taxon>
        <taxon>rosids</taxon>
        <taxon>fabids</taxon>
        <taxon>Malpighiales</taxon>
        <taxon>Rhizophoraceae</taxon>
        <taxon>Rhizophora</taxon>
    </lineage>
</organism>
<evidence type="ECO:0000313" key="2">
    <source>
        <dbReference type="EMBL" id="MBX23777.1"/>
    </source>
</evidence>
<accession>A0A2P2M0M6</accession>
<dbReference type="EMBL" id="GGEC01043293">
    <property type="protein sequence ID" value="MBX23777.1"/>
    <property type="molecule type" value="Transcribed_RNA"/>
</dbReference>
<feature type="region of interest" description="Disordered" evidence="1">
    <location>
        <begin position="1"/>
        <end position="33"/>
    </location>
</feature>
<reference evidence="2" key="1">
    <citation type="submission" date="2018-02" db="EMBL/GenBank/DDBJ databases">
        <title>Rhizophora mucronata_Transcriptome.</title>
        <authorList>
            <person name="Meera S.P."/>
            <person name="Sreeshan A."/>
            <person name="Augustine A."/>
        </authorList>
    </citation>
    <scope>NUCLEOTIDE SEQUENCE</scope>
    <source>
        <tissue evidence="2">Leaf</tissue>
    </source>
</reference>
<proteinExistence type="predicted"/>
<evidence type="ECO:0000256" key="1">
    <source>
        <dbReference type="SAM" id="MobiDB-lite"/>
    </source>
</evidence>
<dbReference type="AlphaFoldDB" id="A0A2P2M0M6"/>
<feature type="compositionally biased region" description="Basic residues" evidence="1">
    <location>
        <begin position="1"/>
        <end position="15"/>
    </location>
</feature>
<name>A0A2P2M0M6_RHIMU</name>
<protein>
    <submittedName>
        <fullName evidence="2">Uncharacterized protein</fullName>
    </submittedName>
</protein>
<sequence>MYCSPKHSRTKAGKHRGPEQRPSSACSKLLSLI</sequence>